<dbReference type="Proteomes" id="UP000199258">
    <property type="component" value="Unassembled WGS sequence"/>
</dbReference>
<evidence type="ECO:0000256" key="6">
    <source>
        <dbReference type="ARBA" id="ARBA00023002"/>
    </source>
</evidence>
<evidence type="ECO:0000259" key="10">
    <source>
        <dbReference type="PROSITE" id="PS51384"/>
    </source>
</evidence>
<sequence length="505" mass="54113">MADRLNPLTRLDTLLGRVTMYRLVLVLLLVLTAYAFVLSLLGLLAFSPAELGATLATAVVTSWGGTRVMAMMFRTRPHTESSFITGLLLFFVMFPSDDAAGVGGIALAGLAAAASKYLVAVHGRHIFNPAAFGAVAVTLLGLGAAAWWAANPAMLPVVLLCTLVILYRTRKLPMGAVFLGLAVGILVVRLAAGGTDPAAALQLVLVSYPLVFLLGFMLTEPLTLPPRRWQQLLVAAVVAVVLALQPSIGPVFLGPEFALLIGNAVAFTMGQRRRIRLRYTGLRRPTPTSVEVSFAPEKPVRFRPGQYMELTLPHARPDGRGVRRIFSISSPSRDGQIRFCLRLSDPPSSFKAALLDLRPGSSVDATTVAGDFVLPADPSVPLLLFAGGIGVTPFLSQLRSPEVMDQGRDTVLVYVVRAPAELGYTDELAQFRVILFCPGDPGPLPERWTHGGTQFPTAAELRSLIPDVAERRPYVSGSPTHLSRAASVIREAGGKSIRTDAFLGY</sequence>
<dbReference type="GO" id="GO:0016491">
    <property type="term" value="F:oxidoreductase activity"/>
    <property type="evidence" value="ECO:0007669"/>
    <property type="project" value="UniProtKB-KW"/>
</dbReference>
<feature type="transmembrane region" description="Helical" evidence="9">
    <location>
        <begin position="21"/>
        <end position="45"/>
    </location>
</feature>
<dbReference type="RefSeq" id="WP_090585096.1">
    <property type="nucleotide sequence ID" value="NZ_FNDT01000003.1"/>
</dbReference>
<dbReference type="Gene3D" id="2.40.30.10">
    <property type="entry name" value="Translation factors"/>
    <property type="match status" value="1"/>
</dbReference>
<proteinExistence type="predicted"/>
<dbReference type="PROSITE" id="PS51384">
    <property type="entry name" value="FAD_FR"/>
    <property type="match status" value="1"/>
</dbReference>
<evidence type="ECO:0000256" key="8">
    <source>
        <dbReference type="ARBA" id="ARBA00023014"/>
    </source>
</evidence>
<dbReference type="STRING" id="335973.SAMN04488693_103205"/>
<keyword evidence="9" id="KW-0812">Transmembrane</keyword>
<dbReference type="PANTHER" id="PTHR47354:SF6">
    <property type="entry name" value="NADH OXIDOREDUCTASE HCR"/>
    <property type="match status" value="1"/>
</dbReference>
<evidence type="ECO:0000256" key="2">
    <source>
        <dbReference type="ARBA" id="ARBA00022630"/>
    </source>
</evidence>
<feature type="domain" description="FAD-binding FR-type" evidence="10">
    <location>
        <begin position="272"/>
        <end position="375"/>
    </location>
</feature>
<dbReference type="GO" id="GO:0046872">
    <property type="term" value="F:metal ion binding"/>
    <property type="evidence" value="ECO:0007669"/>
    <property type="project" value="UniProtKB-KW"/>
</dbReference>
<feature type="transmembrane region" description="Helical" evidence="9">
    <location>
        <begin position="153"/>
        <end position="169"/>
    </location>
</feature>
<dbReference type="AlphaFoldDB" id="A0A1G8FUX8"/>
<protein>
    <submittedName>
        <fullName evidence="11">Ferredoxin-NADP reductase</fullName>
    </submittedName>
</protein>
<gene>
    <name evidence="11" type="ORF">SAMN04488693_103205</name>
</gene>
<feature type="transmembrane region" description="Helical" evidence="9">
    <location>
        <begin position="126"/>
        <end position="147"/>
    </location>
</feature>
<dbReference type="InterPro" id="IPR017927">
    <property type="entry name" value="FAD-bd_FR_type"/>
</dbReference>
<keyword evidence="2" id="KW-0285">Flavoprotein</keyword>
<dbReference type="PANTHER" id="PTHR47354">
    <property type="entry name" value="NADH OXIDOREDUCTASE HCR"/>
    <property type="match status" value="1"/>
</dbReference>
<dbReference type="GO" id="GO:0051537">
    <property type="term" value="F:2 iron, 2 sulfur cluster binding"/>
    <property type="evidence" value="ECO:0007669"/>
    <property type="project" value="UniProtKB-KW"/>
</dbReference>
<dbReference type="InterPro" id="IPR050415">
    <property type="entry name" value="MRET"/>
</dbReference>
<evidence type="ECO:0000313" key="12">
    <source>
        <dbReference type="Proteomes" id="UP000199258"/>
    </source>
</evidence>
<reference evidence="11 12" key="1">
    <citation type="submission" date="2016-10" db="EMBL/GenBank/DDBJ databases">
        <authorList>
            <person name="de Groot N.N."/>
        </authorList>
    </citation>
    <scope>NUCLEOTIDE SEQUENCE [LARGE SCALE GENOMIC DNA]</scope>
    <source>
        <strain evidence="11 12">NP_1H</strain>
    </source>
</reference>
<feature type="transmembrane region" description="Helical" evidence="9">
    <location>
        <begin position="198"/>
        <end position="217"/>
    </location>
</feature>
<dbReference type="SUPFAM" id="SSF63380">
    <property type="entry name" value="Riboflavin synthase domain-like"/>
    <property type="match status" value="1"/>
</dbReference>
<organism evidence="11 12">
    <name type="scientific">Arthrobacter subterraneus</name>
    <dbReference type="NCBI Taxonomy" id="335973"/>
    <lineage>
        <taxon>Bacteria</taxon>
        <taxon>Bacillati</taxon>
        <taxon>Actinomycetota</taxon>
        <taxon>Actinomycetes</taxon>
        <taxon>Micrococcales</taxon>
        <taxon>Micrococcaceae</taxon>
        <taxon>Arthrobacter</taxon>
    </lineage>
</organism>
<dbReference type="InterPro" id="IPR039261">
    <property type="entry name" value="FNR_nucleotide-bd"/>
</dbReference>
<dbReference type="InterPro" id="IPR017938">
    <property type="entry name" value="Riboflavin_synthase-like_b-brl"/>
</dbReference>
<keyword evidence="5" id="KW-0274">FAD</keyword>
<dbReference type="Gene3D" id="3.40.50.80">
    <property type="entry name" value="Nucleotide-binding domain of ferredoxin-NADP reductase (FNR) module"/>
    <property type="match status" value="1"/>
</dbReference>
<dbReference type="SUPFAM" id="SSF52343">
    <property type="entry name" value="Ferredoxin reductase-like, C-terminal NADP-linked domain"/>
    <property type="match status" value="1"/>
</dbReference>
<name>A0A1G8FUX8_9MICC</name>
<evidence type="ECO:0000256" key="4">
    <source>
        <dbReference type="ARBA" id="ARBA00022723"/>
    </source>
</evidence>
<keyword evidence="6" id="KW-0560">Oxidoreductase</keyword>
<keyword evidence="9" id="KW-1133">Transmembrane helix</keyword>
<feature type="transmembrane region" description="Helical" evidence="9">
    <location>
        <begin position="176"/>
        <end position="192"/>
    </location>
</feature>
<dbReference type="OrthoDB" id="9801223at2"/>
<evidence type="ECO:0000313" key="11">
    <source>
        <dbReference type="EMBL" id="SDH85942.1"/>
    </source>
</evidence>
<accession>A0A1G8FUX8</accession>
<evidence type="ECO:0000256" key="5">
    <source>
        <dbReference type="ARBA" id="ARBA00022827"/>
    </source>
</evidence>
<comment type="cofactor">
    <cofactor evidence="1">
        <name>FAD</name>
        <dbReference type="ChEBI" id="CHEBI:57692"/>
    </cofactor>
</comment>
<evidence type="ECO:0000256" key="9">
    <source>
        <dbReference type="SAM" id="Phobius"/>
    </source>
</evidence>
<feature type="transmembrane region" description="Helical" evidence="9">
    <location>
        <begin position="100"/>
        <end position="119"/>
    </location>
</feature>
<keyword evidence="3" id="KW-0001">2Fe-2S</keyword>
<keyword evidence="9" id="KW-0472">Membrane</keyword>
<evidence type="ECO:0000256" key="7">
    <source>
        <dbReference type="ARBA" id="ARBA00023004"/>
    </source>
</evidence>
<evidence type="ECO:0000256" key="3">
    <source>
        <dbReference type="ARBA" id="ARBA00022714"/>
    </source>
</evidence>
<keyword evidence="8" id="KW-0411">Iron-sulfur</keyword>
<keyword evidence="4" id="KW-0479">Metal-binding</keyword>
<keyword evidence="7" id="KW-0408">Iron</keyword>
<evidence type="ECO:0000256" key="1">
    <source>
        <dbReference type="ARBA" id="ARBA00001974"/>
    </source>
</evidence>
<dbReference type="EMBL" id="FNDT01000003">
    <property type="protein sequence ID" value="SDH85942.1"/>
    <property type="molecule type" value="Genomic_DNA"/>
</dbReference>
<feature type="transmembrane region" description="Helical" evidence="9">
    <location>
        <begin position="229"/>
        <end position="245"/>
    </location>
</feature>
<keyword evidence="12" id="KW-1185">Reference proteome</keyword>
<dbReference type="CDD" id="cd00322">
    <property type="entry name" value="FNR_like"/>
    <property type="match status" value="1"/>
</dbReference>